<sequence length="122" mass="14020">MRKTITVQQINEQTYQFIVNENELNDQMRGAEQVLADSDNFAFIYLVDVGDAYVYLRIEKQHWPQLAKVMEQQLTVTDGQTTLTLPGFTEQFIALLYNIEGNDNYGEAFVTEVEATFADVLQ</sequence>
<comment type="caution">
    <text evidence="1">The sequence shown here is derived from an EMBL/GenBank/DDBJ whole genome shotgun (WGS) entry which is preliminary data.</text>
</comment>
<reference evidence="1" key="2">
    <citation type="submission" date="2021-09" db="EMBL/GenBank/DDBJ databases">
        <authorList>
            <person name="Gilroy R."/>
        </authorList>
    </citation>
    <scope>NUCLEOTIDE SEQUENCE</scope>
    <source>
        <strain evidence="1">CHK160-4876</strain>
    </source>
</reference>
<accession>A0A921NBQ7</accession>
<evidence type="ECO:0000313" key="2">
    <source>
        <dbReference type="Proteomes" id="UP000700212"/>
    </source>
</evidence>
<reference evidence="1" key="1">
    <citation type="journal article" date="2021" name="PeerJ">
        <title>Extensive microbial diversity within the chicken gut microbiome revealed by metagenomics and culture.</title>
        <authorList>
            <person name="Gilroy R."/>
            <person name="Ravi A."/>
            <person name="Getino M."/>
            <person name="Pursley I."/>
            <person name="Horton D.L."/>
            <person name="Alikhan N.F."/>
            <person name="Baker D."/>
            <person name="Gharbi K."/>
            <person name="Hall N."/>
            <person name="Watson M."/>
            <person name="Adriaenssens E.M."/>
            <person name="Foster-Nyarko E."/>
            <person name="Jarju S."/>
            <person name="Secka A."/>
            <person name="Antonio M."/>
            <person name="Oren A."/>
            <person name="Chaudhuri R.R."/>
            <person name="La Ragione R."/>
            <person name="Hildebrand F."/>
            <person name="Pallen M.J."/>
        </authorList>
    </citation>
    <scope>NUCLEOTIDE SEQUENCE</scope>
    <source>
        <strain evidence="1">CHK160-4876</strain>
    </source>
</reference>
<evidence type="ECO:0000313" key="1">
    <source>
        <dbReference type="EMBL" id="HJH10935.1"/>
    </source>
</evidence>
<proteinExistence type="predicted"/>
<dbReference type="OrthoDB" id="2966478at2"/>
<gene>
    <name evidence="1" type="ORF">K8V30_04430</name>
</gene>
<dbReference type="Pfam" id="PF19785">
    <property type="entry name" value="UPF0738"/>
    <property type="match status" value="1"/>
</dbReference>
<protein>
    <submittedName>
        <fullName evidence="1">Uncharacterized protein</fullName>
    </submittedName>
</protein>
<dbReference type="EMBL" id="DYTV01000054">
    <property type="protein sequence ID" value="HJH10935.1"/>
    <property type="molecule type" value="Genomic_DNA"/>
</dbReference>
<dbReference type="Proteomes" id="UP000700212">
    <property type="component" value="Unassembled WGS sequence"/>
</dbReference>
<dbReference type="AlphaFoldDB" id="A0A921NBQ7"/>
<dbReference type="RefSeq" id="WP_108306254.1">
    <property type="nucleotide sequence ID" value="NZ_QAFW01000005.1"/>
</dbReference>
<organism evidence="1 2">
    <name type="scientific">Metalysinibacillus jejuensis</name>
    <dbReference type="NCBI Taxonomy" id="914327"/>
    <lineage>
        <taxon>Bacteria</taxon>
        <taxon>Bacillati</taxon>
        <taxon>Bacillota</taxon>
        <taxon>Bacilli</taxon>
        <taxon>Bacillales</taxon>
        <taxon>Caryophanaceae</taxon>
        <taxon>Metalysinibacillus</taxon>
    </lineage>
</organism>
<dbReference type="InterPro" id="IPR020908">
    <property type="entry name" value="UPF0738"/>
</dbReference>
<name>A0A921NBQ7_9BACL</name>